<comment type="caution">
    <text evidence="3">The sequence shown here is derived from an EMBL/GenBank/DDBJ whole genome shotgun (WGS) entry which is preliminary data.</text>
</comment>
<evidence type="ECO:0000313" key="3">
    <source>
        <dbReference type="EMBL" id="NWK56579.1"/>
    </source>
</evidence>
<keyword evidence="2" id="KW-0472">Membrane</keyword>
<accession>A0A851GHA3</accession>
<dbReference type="RefSeq" id="WP_178933346.1">
    <property type="nucleotide sequence ID" value="NZ_JACBAZ010000004.1"/>
</dbReference>
<keyword evidence="1" id="KW-0175">Coiled coil</keyword>
<keyword evidence="4" id="KW-1185">Reference proteome</keyword>
<feature type="transmembrane region" description="Helical" evidence="2">
    <location>
        <begin position="192"/>
        <end position="211"/>
    </location>
</feature>
<keyword evidence="2" id="KW-1133">Transmembrane helix</keyword>
<name>A0A851GHA3_9BACT</name>
<reference evidence="3 4" key="1">
    <citation type="submission" date="2020-07" db="EMBL/GenBank/DDBJ databases">
        <title>Roseicoccus Jingziensis gen. nov., sp. nov., isolated from coastal seawater.</title>
        <authorList>
            <person name="Feng X."/>
        </authorList>
    </citation>
    <scope>NUCLEOTIDE SEQUENCE [LARGE SCALE GENOMIC DNA]</scope>
    <source>
        <strain evidence="3 4">N1E253</strain>
    </source>
</reference>
<keyword evidence="2" id="KW-0812">Transmembrane</keyword>
<dbReference type="AlphaFoldDB" id="A0A851GHA3"/>
<evidence type="ECO:0000256" key="2">
    <source>
        <dbReference type="SAM" id="Phobius"/>
    </source>
</evidence>
<dbReference type="Proteomes" id="UP000557872">
    <property type="component" value="Unassembled WGS sequence"/>
</dbReference>
<evidence type="ECO:0000256" key="1">
    <source>
        <dbReference type="SAM" id="Coils"/>
    </source>
</evidence>
<organism evidence="3 4">
    <name type="scientific">Oceaniferula marina</name>
    <dbReference type="NCBI Taxonomy" id="2748318"/>
    <lineage>
        <taxon>Bacteria</taxon>
        <taxon>Pseudomonadati</taxon>
        <taxon>Verrucomicrobiota</taxon>
        <taxon>Verrucomicrobiia</taxon>
        <taxon>Verrucomicrobiales</taxon>
        <taxon>Verrucomicrobiaceae</taxon>
        <taxon>Oceaniferula</taxon>
    </lineage>
</organism>
<gene>
    <name evidence="3" type="ORF">HW115_13235</name>
</gene>
<proteinExistence type="predicted"/>
<sequence length="212" mass="23951">MPRTSDHKQHINVRATQMEMSPRGAGAAPLSEDFTGKLQEAQSQLELLQQQQAEVERQKLELQELNEHKDEFLQGQIEINEKLNTAITAMDREIFATRQELEELEQARICFADHLEKIDQLNPDGWNNESLRQDLSRALSVLDLAEDEYEQAVAHFSSGRSSSVFGGGGAKPKRVAGPRQESELLTQFRNGFAYNFPLVLLGIVAMIVYLLK</sequence>
<dbReference type="EMBL" id="JACBAZ010000004">
    <property type="protein sequence ID" value="NWK56579.1"/>
    <property type="molecule type" value="Genomic_DNA"/>
</dbReference>
<protein>
    <submittedName>
        <fullName evidence="3">Uncharacterized protein</fullName>
    </submittedName>
</protein>
<evidence type="ECO:0000313" key="4">
    <source>
        <dbReference type="Proteomes" id="UP000557872"/>
    </source>
</evidence>
<feature type="coiled-coil region" evidence="1">
    <location>
        <begin position="31"/>
        <end position="148"/>
    </location>
</feature>